<feature type="compositionally biased region" description="Low complexity" evidence="1">
    <location>
        <begin position="39"/>
        <end position="51"/>
    </location>
</feature>
<feature type="transmembrane region" description="Helical" evidence="2">
    <location>
        <begin position="70"/>
        <end position="89"/>
    </location>
</feature>
<sequence length="243" mass="26307">MPLVLDPRTSSPQQYTILVDTTAQQTTLAAQTTVSLDTTYTPLPTTTDEPPSQANDSGLSAQAKIGLESGIALGVLVVVVAIGLCVYGFSCRKSGNDSDSIRSYSPEPGTPHASTLDLPSQHMHGNSGLRYEAITSNPLYANTSALPQKAPLAFGHGLNPDQSSHPLIYTAELDEGNTWDRYPRVSELQSGPYMKLPANARRAELESNHTRNPAAMHKVPRKQVPRHTYREPLLRSEAPLRPA</sequence>
<name>A0A2H2ZCM2_TRIPA</name>
<dbReference type="AlphaFoldDB" id="A0A2H2ZCM2"/>
<proteinExistence type="predicted"/>
<gene>
    <name evidence="3" type="ORF">A9Z42_0015450</name>
</gene>
<evidence type="ECO:0000313" key="3">
    <source>
        <dbReference type="EMBL" id="OTA01230.1"/>
    </source>
</evidence>
<evidence type="ECO:0000256" key="2">
    <source>
        <dbReference type="SAM" id="Phobius"/>
    </source>
</evidence>
<feature type="compositionally biased region" description="Basic residues" evidence="1">
    <location>
        <begin position="218"/>
        <end position="227"/>
    </location>
</feature>
<keyword evidence="2" id="KW-1133">Transmembrane helix</keyword>
<evidence type="ECO:0000313" key="4">
    <source>
        <dbReference type="Proteomes" id="UP000219286"/>
    </source>
</evidence>
<keyword evidence="4" id="KW-1185">Reference proteome</keyword>
<comment type="caution">
    <text evidence="3">The sequence shown here is derived from an EMBL/GenBank/DDBJ whole genome shotgun (WGS) entry which is preliminary data.</text>
</comment>
<protein>
    <submittedName>
        <fullName evidence="3">Uncharacterized protein</fullName>
    </submittedName>
</protein>
<organism evidence="3 4">
    <name type="scientific">Trichoderma parareesei</name>
    <name type="common">Filamentous fungus</name>
    <dbReference type="NCBI Taxonomy" id="858221"/>
    <lineage>
        <taxon>Eukaryota</taxon>
        <taxon>Fungi</taxon>
        <taxon>Dikarya</taxon>
        <taxon>Ascomycota</taxon>
        <taxon>Pezizomycotina</taxon>
        <taxon>Sordariomycetes</taxon>
        <taxon>Hypocreomycetidae</taxon>
        <taxon>Hypocreales</taxon>
        <taxon>Hypocreaceae</taxon>
        <taxon>Trichoderma</taxon>
    </lineage>
</organism>
<feature type="region of interest" description="Disordered" evidence="1">
    <location>
        <begin position="95"/>
        <end position="124"/>
    </location>
</feature>
<feature type="region of interest" description="Disordered" evidence="1">
    <location>
        <begin position="206"/>
        <end position="243"/>
    </location>
</feature>
<dbReference type="EMBL" id="LFMI01000185">
    <property type="protein sequence ID" value="OTA01230.1"/>
    <property type="molecule type" value="Genomic_DNA"/>
</dbReference>
<dbReference type="Proteomes" id="UP000219286">
    <property type="component" value="Unassembled WGS sequence"/>
</dbReference>
<dbReference type="OrthoDB" id="4900100at2759"/>
<keyword evidence="2" id="KW-0472">Membrane</keyword>
<evidence type="ECO:0000256" key="1">
    <source>
        <dbReference type="SAM" id="MobiDB-lite"/>
    </source>
</evidence>
<feature type="region of interest" description="Disordered" evidence="1">
    <location>
        <begin position="39"/>
        <end position="58"/>
    </location>
</feature>
<keyword evidence="2" id="KW-0812">Transmembrane</keyword>
<accession>A0A2H2ZCM2</accession>
<reference evidence="3 4" key="1">
    <citation type="journal article" date="2015" name="Genome Announc.">
        <title>Genome sequence and annotation of Trichoderma parareesei, the ancestor of the cellulase producer Trichoderma reesei.</title>
        <authorList>
            <person name="Yang D."/>
            <person name="Pomraning K."/>
            <person name="Kopchinskiy A."/>
            <person name="Karimi Aghcheh R."/>
            <person name="Atanasova L."/>
            <person name="Chenthamara K."/>
            <person name="Baker S.E."/>
            <person name="Zhang R."/>
            <person name="Shen Q."/>
            <person name="Freitag M."/>
            <person name="Kubicek C.P."/>
            <person name="Druzhinina I.S."/>
        </authorList>
    </citation>
    <scope>NUCLEOTIDE SEQUENCE [LARGE SCALE GENOMIC DNA]</scope>
    <source>
        <strain evidence="3 4">CBS 125925</strain>
    </source>
</reference>